<gene>
    <name evidence="2" type="ORF">ACFQFQ_06700</name>
</gene>
<dbReference type="Proteomes" id="UP001596353">
    <property type="component" value="Unassembled WGS sequence"/>
</dbReference>
<protein>
    <submittedName>
        <fullName evidence="2">Uncharacterized protein</fullName>
    </submittedName>
</protein>
<dbReference type="EMBL" id="JBHSWG010000001">
    <property type="protein sequence ID" value="MFC6759254.1"/>
    <property type="molecule type" value="Genomic_DNA"/>
</dbReference>
<organism evidence="2 3">
    <name type="scientific">Sulfitobacter porphyrae</name>
    <dbReference type="NCBI Taxonomy" id="1246864"/>
    <lineage>
        <taxon>Bacteria</taxon>
        <taxon>Pseudomonadati</taxon>
        <taxon>Pseudomonadota</taxon>
        <taxon>Alphaproteobacteria</taxon>
        <taxon>Rhodobacterales</taxon>
        <taxon>Roseobacteraceae</taxon>
        <taxon>Sulfitobacter</taxon>
    </lineage>
</organism>
<comment type="caution">
    <text evidence="2">The sequence shown here is derived from an EMBL/GenBank/DDBJ whole genome shotgun (WGS) entry which is preliminary data.</text>
</comment>
<keyword evidence="3" id="KW-1185">Reference proteome</keyword>
<name>A0ABW2B2K9_9RHOB</name>
<evidence type="ECO:0000256" key="1">
    <source>
        <dbReference type="SAM" id="MobiDB-lite"/>
    </source>
</evidence>
<evidence type="ECO:0000313" key="2">
    <source>
        <dbReference type="EMBL" id="MFC6759254.1"/>
    </source>
</evidence>
<evidence type="ECO:0000313" key="3">
    <source>
        <dbReference type="Proteomes" id="UP001596353"/>
    </source>
</evidence>
<accession>A0ABW2B2K9</accession>
<proteinExistence type="predicted"/>
<sequence length="42" mass="4528">MSKEKNKGNKEAKKPKKEKVKVLATANSGMKDGTVIAGKKVK</sequence>
<feature type="compositionally biased region" description="Basic and acidic residues" evidence="1">
    <location>
        <begin position="1"/>
        <end position="12"/>
    </location>
</feature>
<feature type="region of interest" description="Disordered" evidence="1">
    <location>
        <begin position="1"/>
        <end position="26"/>
    </location>
</feature>
<reference evidence="3" key="1">
    <citation type="journal article" date="2019" name="Int. J. Syst. Evol. Microbiol.">
        <title>The Global Catalogue of Microorganisms (GCM) 10K type strain sequencing project: providing services to taxonomists for standard genome sequencing and annotation.</title>
        <authorList>
            <consortium name="The Broad Institute Genomics Platform"/>
            <consortium name="The Broad Institute Genome Sequencing Center for Infectious Disease"/>
            <person name="Wu L."/>
            <person name="Ma J."/>
        </authorList>
    </citation>
    <scope>NUCLEOTIDE SEQUENCE [LARGE SCALE GENOMIC DNA]</scope>
    <source>
        <strain evidence="3">CCUG 66188</strain>
    </source>
</reference>